<accession>A0ABW9JD73</accession>
<organism evidence="2 3">
    <name type="scientific">Pedobacter helvus</name>
    <dbReference type="NCBI Taxonomy" id="2563444"/>
    <lineage>
        <taxon>Bacteria</taxon>
        <taxon>Pseudomonadati</taxon>
        <taxon>Bacteroidota</taxon>
        <taxon>Sphingobacteriia</taxon>
        <taxon>Sphingobacteriales</taxon>
        <taxon>Sphingobacteriaceae</taxon>
        <taxon>Pedobacter</taxon>
    </lineage>
</organism>
<gene>
    <name evidence="2" type="ORF">E5L68_003025</name>
</gene>
<protein>
    <submittedName>
        <fullName evidence="2">Uncharacterized protein</fullName>
    </submittedName>
</protein>
<dbReference type="RefSeq" id="WP_138729576.1">
    <property type="nucleotide sequence ID" value="NZ_SRMP02000002.1"/>
</dbReference>
<feature type="signal peptide" evidence="1">
    <location>
        <begin position="1"/>
        <end position="23"/>
    </location>
</feature>
<name>A0ABW9JD73_9SPHI</name>
<evidence type="ECO:0000256" key="1">
    <source>
        <dbReference type="SAM" id="SignalP"/>
    </source>
</evidence>
<keyword evidence="1" id="KW-0732">Signal</keyword>
<sequence>MKKILFAFCVMVLSVGFSNTASAQLQGPGGGSNAIFGLGFNRSATVWWPFETADYNAGFKAAFNDIEAFVNMGAQTGVMWSMRTNADGNIESVLVDVIYVDAYHASYIDEMINLYYDRADNPIFGSEDYRRGLWEGANIWSSISLLAISN</sequence>
<comment type="caution">
    <text evidence="2">The sequence shown here is derived from an EMBL/GenBank/DDBJ whole genome shotgun (WGS) entry which is preliminary data.</text>
</comment>
<keyword evidence="3" id="KW-1185">Reference proteome</keyword>
<proteinExistence type="predicted"/>
<evidence type="ECO:0000313" key="3">
    <source>
        <dbReference type="Proteomes" id="UP001517367"/>
    </source>
</evidence>
<dbReference type="Proteomes" id="UP001517367">
    <property type="component" value="Unassembled WGS sequence"/>
</dbReference>
<evidence type="ECO:0000313" key="2">
    <source>
        <dbReference type="EMBL" id="MFN0290344.1"/>
    </source>
</evidence>
<reference evidence="2 3" key="1">
    <citation type="submission" date="2024-12" db="EMBL/GenBank/DDBJ databases">
        <authorList>
            <person name="Hu S."/>
        </authorList>
    </citation>
    <scope>NUCLEOTIDE SEQUENCE [LARGE SCALE GENOMIC DNA]</scope>
    <source>
        <strain evidence="2 3">P-25</strain>
    </source>
</reference>
<dbReference type="EMBL" id="SRMP02000002">
    <property type="protein sequence ID" value="MFN0290344.1"/>
    <property type="molecule type" value="Genomic_DNA"/>
</dbReference>
<feature type="chain" id="PRO_5045538682" evidence="1">
    <location>
        <begin position="24"/>
        <end position="150"/>
    </location>
</feature>